<comment type="caution">
    <text evidence="2">The sequence shown here is derived from an EMBL/GenBank/DDBJ whole genome shotgun (WGS) entry which is preliminary data.</text>
</comment>
<accession>A0A9P6ZQ95</accession>
<keyword evidence="1" id="KW-0472">Membrane</keyword>
<keyword evidence="3" id="KW-1185">Reference proteome</keyword>
<reference evidence="2" key="1">
    <citation type="journal article" date="2020" name="New Phytol.">
        <title>Comparative genomics reveals dynamic genome evolution in host specialist ectomycorrhizal fungi.</title>
        <authorList>
            <person name="Lofgren L.A."/>
            <person name="Nguyen N.H."/>
            <person name="Vilgalys R."/>
            <person name="Ruytinx J."/>
            <person name="Liao H.L."/>
            <person name="Branco S."/>
            <person name="Kuo A."/>
            <person name="LaButti K."/>
            <person name="Lipzen A."/>
            <person name="Andreopoulos W."/>
            <person name="Pangilinan J."/>
            <person name="Riley R."/>
            <person name="Hundley H."/>
            <person name="Na H."/>
            <person name="Barry K."/>
            <person name="Grigoriev I.V."/>
            <person name="Stajich J.E."/>
            <person name="Kennedy P.G."/>
        </authorList>
    </citation>
    <scope>NUCLEOTIDE SEQUENCE</scope>
    <source>
        <strain evidence="2">DOB743</strain>
    </source>
</reference>
<dbReference type="AlphaFoldDB" id="A0A9P6ZQ95"/>
<keyword evidence="1" id="KW-0812">Transmembrane</keyword>
<dbReference type="EMBL" id="JABBWD010000039">
    <property type="protein sequence ID" value="KAG1774759.1"/>
    <property type="molecule type" value="Genomic_DNA"/>
</dbReference>
<feature type="transmembrane region" description="Helical" evidence="1">
    <location>
        <begin position="111"/>
        <end position="131"/>
    </location>
</feature>
<evidence type="ECO:0000313" key="2">
    <source>
        <dbReference type="EMBL" id="KAG1774759.1"/>
    </source>
</evidence>
<proteinExistence type="predicted"/>
<dbReference type="OrthoDB" id="3358294at2759"/>
<keyword evidence="1" id="KW-1133">Transmembrane helix</keyword>
<organism evidence="2 3">
    <name type="scientific">Suillus placidus</name>
    <dbReference type="NCBI Taxonomy" id="48579"/>
    <lineage>
        <taxon>Eukaryota</taxon>
        <taxon>Fungi</taxon>
        <taxon>Dikarya</taxon>
        <taxon>Basidiomycota</taxon>
        <taxon>Agaricomycotina</taxon>
        <taxon>Agaricomycetes</taxon>
        <taxon>Agaricomycetidae</taxon>
        <taxon>Boletales</taxon>
        <taxon>Suillineae</taxon>
        <taxon>Suillaceae</taxon>
        <taxon>Suillus</taxon>
    </lineage>
</organism>
<evidence type="ECO:0000256" key="1">
    <source>
        <dbReference type="SAM" id="Phobius"/>
    </source>
</evidence>
<protein>
    <recommendedName>
        <fullName evidence="4">Transmembrane protein</fullName>
    </recommendedName>
</protein>
<evidence type="ECO:0008006" key="4">
    <source>
        <dbReference type="Google" id="ProtNLM"/>
    </source>
</evidence>
<sequence length="133" mass="15674">MFSQFFGAKPHRTRTFERHVPPPYLREGEFEKLPAYTACPCPSANDEPITLARYLFVYGFFFPIFWIVGVAIIFSPLRPTPEWETGRSEEERQRLLARMRDLELKWAKRCLYAMVALLVLIMVLVTTFVLVRR</sequence>
<gene>
    <name evidence="2" type="ORF">EV702DRAFT_974359</name>
</gene>
<dbReference type="Proteomes" id="UP000714275">
    <property type="component" value="Unassembled WGS sequence"/>
</dbReference>
<name>A0A9P6ZQ95_9AGAM</name>
<feature type="transmembrane region" description="Helical" evidence="1">
    <location>
        <begin position="55"/>
        <end position="74"/>
    </location>
</feature>
<evidence type="ECO:0000313" key="3">
    <source>
        <dbReference type="Proteomes" id="UP000714275"/>
    </source>
</evidence>